<dbReference type="InterPro" id="IPR035979">
    <property type="entry name" value="RBD_domain_sf"/>
</dbReference>
<dbReference type="EMBL" id="JARGDH010000006">
    <property type="protein sequence ID" value="KAL0266076.1"/>
    <property type="molecule type" value="Genomic_DNA"/>
</dbReference>
<dbReference type="SUPFAM" id="SSF56784">
    <property type="entry name" value="HAD-like"/>
    <property type="match status" value="1"/>
</dbReference>
<sequence length="590" mass="67506">MKKRAANETPMTETDKAKVGGLCFVPLTQEAGLRHRRDPALLPAKGRKVYVFDIDETLYPDIIAVREKRHSKLYKHLREMGHTMDECRRICRSYQKSHGVAIKGFRKELGIPDEDYEKLCVPDSASFDGILPDEELRRILLELEGTRVCLTNSSREHAMMALTALNLLDCFEYVFHCDYSVPDFLCKPHPDVYKIVEDILGNCEETHFFDDCEENVESARKRGWNVYLVTNESNAGGPMKVVVKDLPKHLDTEKFGAYLRSKHTVRSVDFLRTRGVFRRVAFIEVPTEQCRTFVRYHNNSYYEGAKIRCEVHKTIVFEEGCEEGVFKRCGHVESVERGPKGVKVVFSRIFPAALFDEVEKKTLRVAERTEQGDGKDAKYFNTLFFDFQKVLGKRSRAEVLARDAGVRVAFLEAELVNQTKAFLEAHAIHLDGLTGERSKTELIVRDFNVSDLPAACETSIAPSETVALLKFRTEREAMRCFRRLEKAEFLPLSTRPEKEAPSSTKLVVKNVPFQADARELRMLFQTKARVKAVRIPVKRNQQSRGFAFVECASKEDAQKILEWFGASTHLYGRRLVIEESAELLAENAKQ</sequence>
<protein>
    <recommendedName>
        <fullName evidence="3">RRM domain-containing protein</fullName>
    </recommendedName>
</protein>
<evidence type="ECO:0000259" key="3">
    <source>
        <dbReference type="PROSITE" id="PS50102"/>
    </source>
</evidence>
<keyword evidence="1 2" id="KW-0694">RNA-binding</keyword>
<name>A0AAW2H8P7_9NEOP</name>
<dbReference type="Pfam" id="PF00702">
    <property type="entry name" value="Hydrolase"/>
    <property type="match status" value="1"/>
</dbReference>
<feature type="domain" description="RRM" evidence="3">
    <location>
        <begin position="504"/>
        <end position="590"/>
    </location>
</feature>
<comment type="caution">
    <text evidence="4">The sequence shown here is derived from an EMBL/GenBank/DDBJ whole genome shotgun (WGS) entry which is preliminary data.</text>
</comment>
<dbReference type="InterPro" id="IPR052791">
    <property type="entry name" value="SSM1_domain"/>
</dbReference>
<dbReference type="Pfam" id="PF00076">
    <property type="entry name" value="RRM_1"/>
    <property type="match status" value="1"/>
</dbReference>
<proteinExistence type="predicted"/>
<dbReference type="Gene3D" id="3.30.70.330">
    <property type="match status" value="2"/>
</dbReference>
<dbReference type="InterPro" id="IPR012677">
    <property type="entry name" value="Nucleotide-bd_a/b_plait_sf"/>
</dbReference>
<dbReference type="Gene3D" id="1.10.150.450">
    <property type="match status" value="1"/>
</dbReference>
<dbReference type="PROSITE" id="PS50102">
    <property type="entry name" value="RRM"/>
    <property type="match status" value="1"/>
</dbReference>
<dbReference type="GO" id="GO:0006206">
    <property type="term" value="P:pyrimidine nucleobase metabolic process"/>
    <property type="evidence" value="ECO:0007669"/>
    <property type="project" value="TreeGrafter"/>
</dbReference>
<dbReference type="GO" id="GO:0008252">
    <property type="term" value="F:nucleotidase activity"/>
    <property type="evidence" value="ECO:0007669"/>
    <property type="project" value="TreeGrafter"/>
</dbReference>
<dbReference type="GO" id="GO:0009166">
    <property type="term" value="P:nucleotide catabolic process"/>
    <property type="evidence" value="ECO:0007669"/>
    <property type="project" value="TreeGrafter"/>
</dbReference>
<accession>A0AAW2H8P7</accession>
<dbReference type="PANTHER" id="PTHR47438:SF1">
    <property type="entry name" value="PHOSPHATE METABOLISM PROTEIN 8-RELATED"/>
    <property type="match status" value="1"/>
</dbReference>
<dbReference type="SFLD" id="SFLDS00003">
    <property type="entry name" value="Haloacid_Dehalogenase"/>
    <property type="match status" value="1"/>
</dbReference>
<gene>
    <name evidence="4" type="ORF">PYX00_011793</name>
</gene>
<dbReference type="SFLD" id="SFLDG01129">
    <property type="entry name" value="C1.5:_HAD__Beta-PGM__Phosphata"/>
    <property type="match status" value="1"/>
</dbReference>
<dbReference type="PANTHER" id="PTHR47438">
    <property type="entry name" value="PHOSPHATE METABOLISM PROTEIN 8-RELATED"/>
    <property type="match status" value="1"/>
</dbReference>
<reference evidence="4" key="1">
    <citation type="journal article" date="2024" name="Gigascience">
        <title>Chromosome-level genome of the poultry shaft louse Menopon gallinae provides insight into the host-switching and adaptive evolution of parasitic lice.</title>
        <authorList>
            <person name="Xu Y."/>
            <person name="Ma L."/>
            <person name="Liu S."/>
            <person name="Liang Y."/>
            <person name="Liu Q."/>
            <person name="He Z."/>
            <person name="Tian L."/>
            <person name="Duan Y."/>
            <person name="Cai W."/>
            <person name="Li H."/>
            <person name="Song F."/>
        </authorList>
    </citation>
    <scope>NUCLEOTIDE SEQUENCE</scope>
    <source>
        <strain evidence="4">Cailab_2023a</strain>
    </source>
</reference>
<dbReference type="InterPro" id="IPR000504">
    <property type="entry name" value="RRM_dom"/>
</dbReference>
<evidence type="ECO:0000313" key="4">
    <source>
        <dbReference type="EMBL" id="KAL0266076.1"/>
    </source>
</evidence>
<dbReference type="Gene3D" id="3.40.50.1000">
    <property type="entry name" value="HAD superfamily/HAD-like"/>
    <property type="match status" value="1"/>
</dbReference>
<evidence type="ECO:0000256" key="1">
    <source>
        <dbReference type="ARBA" id="ARBA00022884"/>
    </source>
</evidence>
<dbReference type="GO" id="GO:0003723">
    <property type="term" value="F:RNA binding"/>
    <property type="evidence" value="ECO:0007669"/>
    <property type="project" value="UniProtKB-UniRule"/>
</dbReference>
<evidence type="ECO:0000256" key="2">
    <source>
        <dbReference type="PROSITE-ProRule" id="PRU00176"/>
    </source>
</evidence>
<organism evidence="4">
    <name type="scientific">Menopon gallinae</name>
    <name type="common">poultry shaft louse</name>
    <dbReference type="NCBI Taxonomy" id="328185"/>
    <lineage>
        <taxon>Eukaryota</taxon>
        <taxon>Metazoa</taxon>
        <taxon>Ecdysozoa</taxon>
        <taxon>Arthropoda</taxon>
        <taxon>Hexapoda</taxon>
        <taxon>Insecta</taxon>
        <taxon>Pterygota</taxon>
        <taxon>Neoptera</taxon>
        <taxon>Paraneoptera</taxon>
        <taxon>Psocodea</taxon>
        <taxon>Troctomorpha</taxon>
        <taxon>Phthiraptera</taxon>
        <taxon>Amblycera</taxon>
        <taxon>Menoponidae</taxon>
        <taxon>Menopon</taxon>
    </lineage>
</organism>
<dbReference type="InterPro" id="IPR023214">
    <property type="entry name" value="HAD_sf"/>
</dbReference>
<dbReference type="InterPro" id="IPR036412">
    <property type="entry name" value="HAD-like_sf"/>
</dbReference>
<dbReference type="SUPFAM" id="SSF54928">
    <property type="entry name" value="RNA-binding domain, RBD"/>
    <property type="match status" value="2"/>
</dbReference>
<dbReference type="SMART" id="SM00360">
    <property type="entry name" value="RRM"/>
    <property type="match status" value="2"/>
</dbReference>
<dbReference type="AlphaFoldDB" id="A0AAW2H8P7"/>